<dbReference type="AlphaFoldDB" id="A0A397DP31"/>
<protein>
    <submittedName>
        <fullName evidence="2">Uncharacterized protein</fullName>
    </submittedName>
</protein>
<feature type="compositionally biased region" description="Polar residues" evidence="1">
    <location>
        <begin position="147"/>
        <end position="157"/>
    </location>
</feature>
<organism evidence="2 3">
    <name type="scientific">Aphanomyces astaci</name>
    <name type="common">Crayfish plague agent</name>
    <dbReference type="NCBI Taxonomy" id="112090"/>
    <lineage>
        <taxon>Eukaryota</taxon>
        <taxon>Sar</taxon>
        <taxon>Stramenopiles</taxon>
        <taxon>Oomycota</taxon>
        <taxon>Saprolegniomycetes</taxon>
        <taxon>Saprolegniales</taxon>
        <taxon>Verrucalvaceae</taxon>
        <taxon>Aphanomyces</taxon>
    </lineage>
</organism>
<dbReference type="Proteomes" id="UP000265716">
    <property type="component" value="Unassembled WGS sequence"/>
</dbReference>
<evidence type="ECO:0000256" key="1">
    <source>
        <dbReference type="SAM" id="MobiDB-lite"/>
    </source>
</evidence>
<accession>A0A397DP31</accession>
<dbReference type="EMBL" id="QUTC01004268">
    <property type="protein sequence ID" value="RHY65664.1"/>
    <property type="molecule type" value="Genomic_DNA"/>
</dbReference>
<feature type="region of interest" description="Disordered" evidence="1">
    <location>
        <begin position="124"/>
        <end position="157"/>
    </location>
</feature>
<evidence type="ECO:0000313" key="3">
    <source>
        <dbReference type="Proteomes" id="UP000265716"/>
    </source>
</evidence>
<name>A0A397DP31_APHAT</name>
<dbReference type="VEuPathDB" id="FungiDB:H257_15467"/>
<evidence type="ECO:0000313" key="2">
    <source>
        <dbReference type="EMBL" id="RHY65664.1"/>
    </source>
</evidence>
<proteinExistence type="predicted"/>
<gene>
    <name evidence="2" type="ORF">DYB38_003021</name>
</gene>
<sequence length="318" mass="34288">MKRAIEGNHMNVQDGKRRLRSNGWMFTSAEVHLAAIQDEHPRVTSTPRPALTRPLVQLAANNPQMVAASLIGASLAPSPSNLPAKKASRSGLINQVMQSRKAKVASKRADTSKHSAFQTPASPVAVGVRRPRASSPRSLPLLLPSPVTASGKTPPTTSPFYGFTSPRHVSGSIAADVDLLLDNTPIVYAFSSPRHATPPSTNVSTFVHCQSPSSPCYTPPPSSPLRPISADSSVLPYPLTWTPEPSPIAYRGTLSPSVQPLFSRLSTQDGQVNQRRKAIAFRQITTPSPSKKRKLSHRAAALQHRPPRPTTRSSLRLL</sequence>
<comment type="caution">
    <text evidence="2">The sequence shown here is derived from an EMBL/GenBank/DDBJ whole genome shotgun (WGS) entry which is preliminary data.</text>
</comment>
<reference evidence="2 3" key="1">
    <citation type="submission" date="2018-08" db="EMBL/GenBank/DDBJ databases">
        <title>Aphanomyces genome sequencing and annotation.</title>
        <authorList>
            <person name="Minardi D."/>
            <person name="Oidtmann B."/>
            <person name="Van Der Giezen M."/>
            <person name="Studholme D.J."/>
        </authorList>
    </citation>
    <scope>NUCLEOTIDE SEQUENCE [LARGE SCALE GENOMIC DNA]</scope>
    <source>
        <strain evidence="2 3">SA</strain>
    </source>
</reference>
<feature type="compositionally biased region" description="Low complexity" evidence="1">
    <location>
        <begin position="133"/>
        <end position="146"/>
    </location>
</feature>
<feature type="region of interest" description="Disordered" evidence="1">
    <location>
        <begin position="283"/>
        <end position="318"/>
    </location>
</feature>